<keyword evidence="2" id="KW-0547">Nucleotide-binding</keyword>
<comment type="caution">
    <text evidence="5">The sequence shown here is derived from an EMBL/GenBank/DDBJ whole genome shotgun (WGS) entry which is preliminary data.</text>
</comment>
<dbReference type="Proteomes" id="UP001596289">
    <property type="component" value="Unassembled WGS sequence"/>
</dbReference>
<dbReference type="PROSITE" id="PS00211">
    <property type="entry name" value="ABC_TRANSPORTER_1"/>
    <property type="match status" value="1"/>
</dbReference>
<dbReference type="SUPFAM" id="SSF52540">
    <property type="entry name" value="P-loop containing nucleoside triphosphate hydrolases"/>
    <property type="match status" value="1"/>
</dbReference>
<proteinExistence type="predicted"/>
<dbReference type="PANTHER" id="PTHR42939:SF1">
    <property type="entry name" value="ABC TRANSPORTER ATP-BINDING PROTEIN ALBC-RELATED"/>
    <property type="match status" value="1"/>
</dbReference>
<dbReference type="PROSITE" id="PS50893">
    <property type="entry name" value="ABC_TRANSPORTER_2"/>
    <property type="match status" value="1"/>
</dbReference>
<evidence type="ECO:0000256" key="2">
    <source>
        <dbReference type="ARBA" id="ARBA00022741"/>
    </source>
</evidence>
<dbReference type="InterPro" id="IPR003593">
    <property type="entry name" value="AAA+_ATPase"/>
</dbReference>
<dbReference type="SMART" id="SM00382">
    <property type="entry name" value="AAA"/>
    <property type="match status" value="1"/>
</dbReference>
<dbReference type="InterPro" id="IPR025302">
    <property type="entry name" value="DrrA1/2-like_C"/>
</dbReference>
<reference evidence="6" key="1">
    <citation type="journal article" date="2019" name="Int. J. Syst. Evol. Microbiol.">
        <title>The Global Catalogue of Microorganisms (GCM) 10K type strain sequencing project: providing services to taxonomists for standard genome sequencing and annotation.</title>
        <authorList>
            <consortium name="The Broad Institute Genomics Platform"/>
            <consortium name="The Broad Institute Genome Sequencing Center for Infectious Disease"/>
            <person name="Wu L."/>
            <person name="Ma J."/>
        </authorList>
    </citation>
    <scope>NUCLEOTIDE SEQUENCE [LARGE SCALE GENOMIC DNA]</scope>
    <source>
        <strain evidence="6">CCM 8904</strain>
    </source>
</reference>
<keyword evidence="3 5" id="KW-0067">ATP-binding</keyword>
<gene>
    <name evidence="5" type="ORF">ACFQGP_01295</name>
</gene>
<keyword evidence="6" id="KW-1185">Reference proteome</keyword>
<organism evidence="5 6">
    <name type="scientific">Loigolactobacillus jiayinensis</name>
    <dbReference type="NCBI Taxonomy" id="2486016"/>
    <lineage>
        <taxon>Bacteria</taxon>
        <taxon>Bacillati</taxon>
        <taxon>Bacillota</taxon>
        <taxon>Bacilli</taxon>
        <taxon>Lactobacillales</taxon>
        <taxon>Lactobacillaceae</taxon>
        <taxon>Loigolactobacillus</taxon>
    </lineage>
</organism>
<dbReference type="RefSeq" id="WP_125552570.1">
    <property type="nucleotide sequence ID" value="NZ_JBHSSL010000009.1"/>
</dbReference>
<dbReference type="InterPro" id="IPR051782">
    <property type="entry name" value="ABC_Transporter_VariousFunc"/>
</dbReference>
<accession>A0ABW1RCK5</accession>
<dbReference type="InterPro" id="IPR003439">
    <property type="entry name" value="ABC_transporter-like_ATP-bd"/>
</dbReference>
<dbReference type="EMBL" id="JBHSSL010000009">
    <property type="protein sequence ID" value="MFC6169222.1"/>
    <property type="molecule type" value="Genomic_DNA"/>
</dbReference>
<keyword evidence="1" id="KW-0813">Transport</keyword>
<dbReference type="GO" id="GO:0005524">
    <property type="term" value="F:ATP binding"/>
    <property type="evidence" value="ECO:0007669"/>
    <property type="project" value="UniProtKB-KW"/>
</dbReference>
<sequence>MLAIQHLSKHFGTLQALDDVNFTIQPGEIMGLIGQNGAGKSTTFHSILGFLKYSGQISWHDQPITESVFDEIGYLPEERSLMPKLTVEQQIVYLARLKNKSAKEIKPQIYDWLAKFAVKGKRTDKIKDLSKGNQQKIQLICTLIHRPKLLILDEPFSGLDPVNVDLLEQAIFAAKKAGAAIIFSSHDMGNVEALCDHLIMLKAGHVVLRGRLDDVRNQFGKTHLFVTTAWPQAQLEQLPQVVKVTQLATQRYLLQLADQAAGPEIFRQLTQGQYIEEFSQQAPTLDDIFRMKVGEANA</sequence>
<feature type="domain" description="ABC transporter" evidence="4">
    <location>
        <begin position="2"/>
        <end position="228"/>
    </location>
</feature>
<dbReference type="InterPro" id="IPR027417">
    <property type="entry name" value="P-loop_NTPase"/>
</dbReference>
<protein>
    <submittedName>
        <fullName evidence="5">ABC transporter ATP-binding protein</fullName>
    </submittedName>
</protein>
<evidence type="ECO:0000256" key="1">
    <source>
        <dbReference type="ARBA" id="ARBA00022448"/>
    </source>
</evidence>
<dbReference type="PANTHER" id="PTHR42939">
    <property type="entry name" value="ABC TRANSPORTER ATP-BINDING PROTEIN ALBC-RELATED"/>
    <property type="match status" value="1"/>
</dbReference>
<dbReference type="Gene3D" id="3.40.50.300">
    <property type="entry name" value="P-loop containing nucleotide triphosphate hydrolases"/>
    <property type="match status" value="1"/>
</dbReference>
<dbReference type="Pfam" id="PF00005">
    <property type="entry name" value="ABC_tran"/>
    <property type="match status" value="1"/>
</dbReference>
<name>A0ABW1RCK5_9LACO</name>
<dbReference type="InterPro" id="IPR017871">
    <property type="entry name" value="ABC_transporter-like_CS"/>
</dbReference>
<dbReference type="Pfam" id="PF13732">
    <property type="entry name" value="DrrA1-3_C"/>
    <property type="match status" value="1"/>
</dbReference>
<evidence type="ECO:0000313" key="6">
    <source>
        <dbReference type="Proteomes" id="UP001596289"/>
    </source>
</evidence>
<evidence type="ECO:0000313" key="5">
    <source>
        <dbReference type="EMBL" id="MFC6169222.1"/>
    </source>
</evidence>
<evidence type="ECO:0000256" key="3">
    <source>
        <dbReference type="ARBA" id="ARBA00022840"/>
    </source>
</evidence>
<evidence type="ECO:0000259" key="4">
    <source>
        <dbReference type="PROSITE" id="PS50893"/>
    </source>
</evidence>